<evidence type="ECO:0000256" key="2">
    <source>
        <dbReference type="ARBA" id="ARBA00022532"/>
    </source>
</evidence>
<feature type="binding site" evidence="7">
    <location>
        <position position="106"/>
    </location>
    <ligand>
        <name>ATP</name>
        <dbReference type="ChEBI" id="CHEBI:30616"/>
    </ligand>
</feature>
<comment type="catalytic activity">
    <reaction evidence="7">
        <text>GTP + succinate + CoA = succinyl-CoA + GDP + phosphate</text>
        <dbReference type="Rhea" id="RHEA:22120"/>
        <dbReference type="ChEBI" id="CHEBI:30031"/>
        <dbReference type="ChEBI" id="CHEBI:37565"/>
        <dbReference type="ChEBI" id="CHEBI:43474"/>
        <dbReference type="ChEBI" id="CHEBI:57287"/>
        <dbReference type="ChEBI" id="CHEBI:57292"/>
        <dbReference type="ChEBI" id="CHEBI:58189"/>
    </reaction>
</comment>
<comment type="pathway">
    <text evidence="7">Carbohydrate metabolism; tricarboxylic acid cycle; succinate from succinyl-CoA (ligase route): step 1/1.</text>
</comment>
<dbReference type="UniPathway" id="UPA00223">
    <property type="reaction ID" value="UER00999"/>
</dbReference>
<dbReference type="NCBIfam" id="NF001913">
    <property type="entry name" value="PRK00696.1"/>
    <property type="match status" value="1"/>
</dbReference>
<keyword evidence="6 7" id="KW-0460">Magnesium</keyword>
<evidence type="ECO:0000256" key="6">
    <source>
        <dbReference type="ARBA" id="ARBA00022842"/>
    </source>
</evidence>
<feature type="binding site" evidence="7">
    <location>
        <position position="198"/>
    </location>
    <ligand>
        <name>Mg(2+)</name>
        <dbReference type="ChEBI" id="CHEBI:18420"/>
    </ligand>
</feature>
<keyword evidence="3 7" id="KW-0436">Ligase</keyword>
<dbReference type="GO" id="GO:0000287">
    <property type="term" value="F:magnesium ion binding"/>
    <property type="evidence" value="ECO:0007669"/>
    <property type="project" value="UniProtKB-UniRule"/>
</dbReference>
<feature type="binding site" evidence="7">
    <location>
        <position position="101"/>
    </location>
    <ligand>
        <name>ATP</name>
        <dbReference type="ChEBI" id="CHEBI:30616"/>
    </ligand>
</feature>
<feature type="binding site" evidence="7">
    <location>
        <begin position="52"/>
        <end position="54"/>
    </location>
    <ligand>
        <name>ATP</name>
        <dbReference type="ChEBI" id="CHEBI:30616"/>
    </ligand>
</feature>
<evidence type="ECO:0000256" key="5">
    <source>
        <dbReference type="ARBA" id="ARBA00022741"/>
    </source>
</evidence>
<comment type="similarity">
    <text evidence="1 7">Belongs to the succinate/malate CoA ligase beta subunit family.</text>
</comment>
<comment type="catalytic activity">
    <reaction evidence="7">
        <text>succinate + ATP + CoA = succinyl-CoA + ADP + phosphate</text>
        <dbReference type="Rhea" id="RHEA:17661"/>
        <dbReference type="ChEBI" id="CHEBI:30031"/>
        <dbReference type="ChEBI" id="CHEBI:30616"/>
        <dbReference type="ChEBI" id="CHEBI:43474"/>
        <dbReference type="ChEBI" id="CHEBI:57287"/>
        <dbReference type="ChEBI" id="CHEBI:57292"/>
        <dbReference type="ChEBI" id="CHEBI:456216"/>
        <dbReference type="EC" id="6.2.1.5"/>
    </reaction>
</comment>
<name>A0A3E2BKZ4_9BACT</name>
<organism evidence="10 11">
    <name type="scientific">Candidatus Saccharicenans subterraneus</name>
    <dbReference type="NCBI Taxonomy" id="2508984"/>
    <lineage>
        <taxon>Bacteria</taxon>
        <taxon>Candidatus Aminicenantota</taxon>
        <taxon>Candidatus Aminicenantia</taxon>
        <taxon>Candidatus Aminicenantales</taxon>
        <taxon>Candidatus Saccharicenantaceae</taxon>
        <taxon>Candidatus Saccharicenans</taxon>
    </lineage>
</organism>
<dbReference type="InterPro" id="IPR005811">
    <property type="entry name" value="SUCC_ACL_C"/>
</dbReference>
<feature type="binding site" evidence="7">
    <location>
        <position position="263"/>
    </location>
    <ligand>
        <name>substrate</name>
        <note>ligand shared with subunit alpha</note>
    </ligand>
</feature>
<dbReference type="GO" id="GO:0005524">
    <property type="term" value="F:ATP binding"/>
    <property type="evidence" value="ECO:0007669"/>
    <property type="project" value="UniProtKB-UniRule"/>
</dbReference>
<dbReference type="GO" id="GO:0005829">
    <property type="term" value="C:cytosol"/>
    <property type="evidence" value="ECO:0007669"/>
    <property type="project" value="TreeGrafter"/>
</dbReference>
<dbReference type="Gene3D" id="3.40.50.261">
    <property type="entry name" value="Succinyl-CoA synthetase domains"/>
    <property type="match status" value="1"/>
</dbReference>
<dbReference type="InterPro" id="IPR016102">
    <property type="entry name" value="Succinyl-CoA_synth-like"/>
</dbReference>
<keyword evidence="2 7" id="KW-0816">Tricarboxylic acid cycle</keyword>
<dbReference type="Proteomes" id="UP000257323">
    <property type="component" value="Unassembled WGS sequence"/>
</dbReference>
<evidence type="ECO:0000313" key="10">
    <source>
        <dbReference type="EMBL" id="RFT15381.1"/>
    </source>
</evidence>
<comment type="caution">
    <text evidence="10">The sequence shown here is derived from an EMBL/GenBank/DDBJ whole genome shotgun (WGS) entry which is preliminary data.</text>
</comment>
<reference evidence="10 11" key="1">
    <citation type="submission" date="2018-08" db="EMBL/GenBank/DDBJ databases">
        <title>Genome analysis of the thermophilic bacterium of the candidate phylum Aminicenantes from deep subsurface aquifer revealed its physiology and ecological role.</title>
        <authorList>
            <person name="Kadnikov V.V."/>
            <person name="Mardanov A.V."/>
            <person name="Beletsky A.V."/>
            <person name="Karnachuk O.V."/>
            <person name="Ravin N.V."/>
        </authorList>
    </citation>
    <scope>NUCLEOTIDE SEQUENCE [LARGE SCALE GENOMIC DNA]</scope>
    <source>
        <strain evidence="10">BY38</strain>
    </source>
</reference>
<dbReference type="GO" id="GO:0006099">
    <property type="term" value="P:tricarboxylic acid cycle"/>
    <property type="evidence" value="ECO:0007669"/>
    <property type="project" value="UniProtKB-UniRule"/>
</dbReference>
<dbReference type="PANTHER" id="PTHR11815">
    <property type="entry name" value="SUCCINYL-COA SYNTHETASE BETA CHAIN"/>
    <property type="match status" value="1"/>
</dbReference>
<dbReference type="AlphaFoldDB" id="A0A3E2BKZ4"/>
<keyword evidence="4 7" id="KW-0479">Metal-binding</keyword>
<dbReference type="FunFam" id="3.30.470.20:FF:000002">
    <property type="entry name" value="Succinate--CoA ligase [ADP-forming] subunit beta"/>
    <property type="match status" value="1"/>
</dbReference>
<dbReference type="Gene3D" id="3.30.1490.20">
    <property type="entry name" value="ATP-grasp fold, A domain"/>
    <property type="match status" value="1"/>
</dbReference>
<feature type="domain" description="ATP-grasp" evidence="9">
    <location>
        <begin position="9"/>
        <end position="226"/>
    </location>
</feature>
<dbReference type="GO" id="GO:0004775">
    <property type="term" value="F:succinate-CoA ligase (ADP-forming) activity"/>
    <property type="evidence" value="ECO:0007669"/>
    <property type="project" value="UniProtKB-UniRule"/>
</dbReference>
<feature type="binding site" evidence="7">
    <location>
        <position position="98"/>
    </location>
    <ligand>
        <name>ATP</name>
        <dbReference type="ChEBI" id="CHEBI:30616"/>
    </ligand>
</feature>
<dbReference type="InterPro" id="IPR017866">
    <property type="entry name" value="Succ-CoA_synthase_bsu_CS"/>
</dbReference>
<dbReference type="PROSITE" id="PS50975">
    <property type="entry name" value="ATP_GRASP"/>
    <property type="match status" value="1"/>
</dbReference>
<dbReference type="EMBL" id="QUAH01000010">
    <property type="protein sequence ID" value="RFT15381.1"/>
    <property type="molecule type" value="Genomic_DNA"/>
</dbReference>
<dbReference type="PIRSF" id="PIRSF001554">
    <property type="entry name" value="SucCS_beta"/>
    <property type="match status" value="1"/>
</dbReference>
<dbReference type="NCBIfam" id="TIGR01016">
    <property type="entry name" value="sucCoAbeta"/>
    <property type="match status" value="1"/>
</dbReference>
<dbReference type="PANTHER" id="PTHR11815:SF10">
    <property type="entry name" value="SUCCINATE--COA LIGASE [GDP-FORMING] SUBUNIT BETA, MITOCHONDRIAL"/>
    <property type="match status" value="1"/>
</dbReference>
<dbReference type="InterPro" id="IPR013815">
    <property type="entry name" value="ATP_grasp_subdomain_1"/>
</dbReference>
<dbReference type="GO" id="GO:0042709">
    <property type="term" value="C:succinate-CoA ligase complex"/>
    <property type="evidence" value="ECO:0007669"/>
    <property type="project" value="TreeGrafter"/>
</dbReference>
<dbReference type="Pfam" id="PF08442">
    <property type="entry name" value="ATP-grasp_2"/>
    <property type="match status" value="1"/>
</dbReference>
<evidence type="ECO:0000256" key="8">
    <source>
        <dbReference type="PROSITE-ProRule" id="PRU00409"/>
    </source>
</evidence>
<feature type="binding site" evidence="7">
    <location>
        <position position="45"/>
    </location>
    <ligand>
        <name>ATP</name>
        <dbReference type="ChEBI" id="CHEBI:30616"/>
    </ligand>
</feature>
<evidence type="ECO:0000313" key="11">
    <source>
        <dbReference type="Proteomes" id="UP000257323"/>
    </source>
</evidence>
<comment type="subunit">
    <text evidence="7">Heterotetramer of two alpha and two beta subunits.</text>
</comment>
<dbReference type="FunFam" id="3.40.50.261:FF:000001">
    <property type="entry name" value="Succinate--CoA ligase [ADP-forming] subunit beta"/>
    <property type="match status" value="1"/>
</dbReference>
<comment type="function">
    <text evidence="7">Succinyl-CoA synthetase functions in the citric acid cycle (TCA), coupling the hydrolysis of succinyl-CoA to the synthesis of either ATP or GTP and thus represents the only step of substrate-level phosphorylation in the TCA. The beta subunit provides nucleotide specificity of the enzyme and binds the substrate succinate, while the binding sites for coenzyme A and phosphate are found in the alpha subunit.</text>
</comment>
<evidence type="ECO:0000256" key="1">
    <source>
        <dbReference type="ARBA" id="ARBA00009182"/>
    </source>
</evidence>
<dbReference type="InterPro" id="IPR013650">
    <property type="entry name" value="ATP-grasp_succ-CoA_synth-type"/>
</dbReference>
<gene>
    <name evidence="7" type="primary">sucC</name>
    <name evidence="10" type="ORF">OP8BY_0490</name>
</gene>
<sequence>MLIHEFQAKNFLQGLGWRIPVAALAETAKEARRLATELGCPVMLKAQVLAGGRGQAGGVLRATTPEEAEKLAGRLLGSRLVTAQTGGQGLPVSRLLVEKAISLKKEYYCGLAVDRRNETLVAIASRQGGLNIEELSGARPELIKKIFFTPDEGLKQFQARQLAYFLELPENLIRDFVVRLKRLSEFFLQNDLKLLEINPLAWSQDDQLLAVDARMEFDDCSLARHPELAALRDESQENELEKRARKFGLNYLKMNGSIGCLVNGAGLAMATMDIIQHFGGQPANFLDIGGGVTEEAVSQAFELLLSDSQVVVALINIFGGIVRCDLVARGVLAAASRISLNRPVVVRLEGTNVAEGRRILEESGLPFIFAADFEQAARLAVELSRQTR</sequence>
<feature type="binding site" evidence="7">
    <location>
        <position position="212"/>
    </location>
    <ligand>
        <name>Mg(2+)</name>
        <dbReference type="ChEBI" id="CHEBI:18420"/>
    </ligand>
</feature>
<dbReference type="SUPFAM" id="SSF56059">
    <property type="entry name" value="Glutathione synthetase ATP-binding domain-like"/>
    <property type="match status" value="1"/>
</dbReference>
<dbReference type="InterPro" id="IPR011761">
    <property type="entry name" value="ATP-grasp"/>
</dbReference>
<dbReference type="SUPFAM" id="SSF52210">
    <property type="entry name" value="Succinyl-CoA synthetase domains"/>
    <property type="match status" value="1"/>
</dbReference>
<proteinExistence type="inferred from homology"/>
<feature type="binding site" evidence="7">
    <location>
        <begin position="320"/>
        <end position="322"/>
    </location>
    <ligand>
        <name>substrate</name>
        <note>ligand shared with subunit alpha</note>
    </ligand>
</feature>
<accession>A0A3E2BKZ4</accession>
<dbReference type="GO" id="GO:0004776">
    <property type="term" value="F:succinate-CoA ligase (GDP-forming) activity"/>
    <property type="evidence" value="ECO:0007669"/>
    <property type="project" value="RHEA"/>
</dbReference>
<dbReference type="EC" id="6.2.1.5" evidence="7"/>
<dbReference type="GO" id="GO:0006104">
    <property type="term" value="P:succinyl-CoA metabolic process"/>
    <property type="evidence" value="ECO:0007669"/>
    <property type="project" value="TreeGrafter"/>
</dbReference>
<evidence type="ECO:0000256" key="3">
    <source>
        <dbReference type="ARBA" id="ARBA00022598"/>
    </source>
</evidence>
<evidence type="ECO:0000256" key="7">
    <source>
        <dbReference type="HAMAP-Rule" id="MF_00558"/>
    </source>
</evidence>
<evidence type="ECO:0000256" key="4">
    <source>
        <dbReference type="ARBA" id="ARBA00022723"/>
    </source>
</evidence>
<dbReference type="Gene3D" id="3.30.470.20">
    <property type="entry name" value="ATP-grasp fold, B domain"/>
    <property type="match status" value="1"/>
</dbReference>
<comment type="cofactor">
    <cofactor evidence="7">
        <name>Mg(2+)</name>
        <dbReference type="ChEBI" id="CHEBI:18420"/>
    </cofactor>
    <text evidence="7">Binds 1 Mg(2+) ion per subunit.</text>
</comment>
<dbReference type="PROSITE" id="PS01217">
    <property type="entry name" value="SUCCINYL_COA_LIG_3"/>
    <property type="match status" value="1"/>
</dbReference>
<dbReference type="HAMAP" id="MF_00558">
    <property type="entry name" value="Succ_CoA_beta"/>
    <property type="match status" value="1"/>
</dbReference>
<keyword evidence="7 8" id="KW-0067">ATP-binding</keyword>
<keyword evidence="5 7" id="KW-0547">Nucleotide-binding</keyword>
<protein>
    <recommendedName>
        <fullName evidence="7">Succinate--CoA ligase [ADP-forming] subunit beta</fullName>
        <ecNumber evidence="7">6.2.1.5</ecNumber>
    </recommendedName>
    <alternativeName>
        <fullName evidence="7">Succinyl-CoA synthetase subunit beta</fullName>
        <shortName evidence="7">SCS-beta</shortName>
    </alternativeName>
</protein>
<dbReference type="InterPro" id="IPR005809">
    <property type="entry name" value="Succ_CoA_ligase-like_bsu"/>
</dbReference>
<dbReference type="Pfam" id="PF00549">
    <property type="entry name" value="Ligase_CoA"/>
    <property type="match status" value="1"/>
</dbReference>
<evidence type="ECO:0000259" key="9">
    <source>
        <dbReference type="PROSITE" id="PS50975"/>
    </source>
</evidence>